<name>A0A1X1RNG9_MYCFA</name>
<protein>
    <submittedName>
        <fullName evidence="1">Uncharacterized protein</fullName>
    </submittedName>
</protein>
<sequence length="324" mass="34762">MIHEDAVRMTAAFTDARAFAEDRHDAEMSAAVADPAARTSPTTDTVFAAIGHRRDELVDRARADYQRDAAYLGAELAVLDTELPPALASWSAPSWQRPSRRGGPGIRLGVMFDGEAGPLDLPFCVPVPLRRPVWVDEESPESGSPVASSVVMRLLAAQPEPDVTVDIVDIGRQLRPLGSALGGYLRRPVVTDPTEAVDRLRQLASAADLAALRLRSEGTVPPPGIIVITNFGFALPESVLGEVAALINLAAEARLSLVFTGESNWQRLAPAPLLREISEVALPVPAAAGARIPDPWTRRLWEFRPDALGGAQLDQVARALFAAR</sequence>
<comment type="caution">
    <text evidence="1">The sequence shown here is derived from an EMBL/GenBank/DDBJ whole genome shotgun (WGS) entry which is preliminary data.</text>
</comment>
<evidence type="ECO:0000313" key="2">
    <source>
        <dbReference type="Proteomes" id="UP000193484"/>
    </source>
</evidence>
<proteinExistence type="predicted"/>
<dbReference type="Proteomes" id="UP000193484">
    <property type="component" value="Unassembled WGS sequence"/>
</dbReference>
<dbReference type="AlphaFoldDB" id="A0A1X1RNG9"/>
<accession>A0A1X1RNG9</accession>
<dbReference type="EMBL" id="LQOJ01000004">
    <property type="protein sequence ID" value="ORV10176.1"/>
    <property type="molecule type" value="Genomic_DNA"/>
</dbReference>
<evidence type="ECO:0000313" key="1">
    <source>
        <dbReference type="EMBL" id="ORV10176.1"/>
    </source>
</evidence>
<dbReference type="OrthoDB" id="4495998at2"/>
<gene>
    <name evidence="1" type="ORF">AWC04_00985</name>
</gene>
<keyword evidence="2" id="KW-1185">Reference proteome</keyword>
<organism evidence="1 2">
    <name type="scientific">Mycolicibacterium fallax</name>
    <name type="common">Mycobacterium fallax</name>
    <dbReference type="NCBI Taxonomy" id="1793"/>
    <lineage>
        <taxon>Bacteria</taxon>
        <taxon>Bacillati</taxon>
        <taxon>Actinomycetota</taxon>
        <taxon>Actinomycetes</taxon>
        <taxon>Mycobacteriales</taxon>
        <taxon>Mycobacteriaceae</taxon>
        <taxon>Mycolicibacterium</taxon>
    </lineage>
</organism>
<reference evidence="1 2" key="1">
    <citation type="submission" date="2016-01" db="EMBL/GenBank/DDBJ databases">
        <title>The new phylogeny of the genus Mycobacterium.</title>
        <authorList>
            <person name="Tarcisio F."/>
            <person name="Conor M."/>
            <person name="Antonella G."/>
            <person name="Elisabetta G."/>
            <person name="Giulia F.S."/>
            <person name="Sara T."/>
            <person name="Anna F."/>
            <person name="Clotilde B."/>
            <person name="Roberto B."/>
            <person name="Veronica D.S."/>
            <person name="Fabio R."/>
            <person name="Monica P."/>
            <person name="Olivier J."/>
            <person name="Enrico T."/>
            <person name="Nicola S."/>
        </authorList>
    </citation>
    <scope>NUCLEOTIDE SEQUENCE [LARGE SCALE GENOMIC DNA]</scope>
    <source>
        <strain evidence="1 2">DSM 44179</strain>
    </source>
</reference>